<accession>A0A8T1WYT3</accession>
<feature type="coiled-coil region" evidence="1">
    <location>
        <begin position="40"/>
        <end position="101"/>
    </location>
</feature>
<protein>
    <submittedName>
        <fullName evidence="3">Uncharacterized protein</fullName>
    </submittedName>
</protein>
<evidence type="ECO:0000313" key="3">
    <source>
        <dbReference type="EMBL" id="KAG7399067.1"/>
    </source>
</evidence>
<evidence type="ECO:0000256" key="2">
    <source>
        <dbReference type="SAM" id="MobiDB-lite"/>
    </source>
</evidence>
<feature type="compositionally biased region" description="Polar residues" evidence="2">
    <location>
        <begin position="10"/>
        <end position="19"/>
    </location>
</feature>
<keyword evidence="4" id="KW-1185">Reference proteome</keyword>
<evidence type="ECO:0000256" key="1">
    <source>
        <dbReference type="SAM" id="Coils"/>
    </source>
</evidence>
<feature type="region of interest" description="Disordered" evidence="2">
    <location>
        <begin position="1"/>
        <end position="40"/>
    </location>
</feature>
<comment type="caution">
    <text evidence="3">The sequence shown here is derived from an EMBL/GenBank/DDBJ whole genome shotgun (WGS) entry which is preliminary data.</text>
</comment>
<reference evidence="3" key="1">
    <citation type="submission" date="2021-02" db="EMBL/GenBank/DDBJ databases">
        <authorList>
            <person name="Palmer J.M."/>
        </authorList>
    </citation>
    <scope>NUCLEOTIDE SEQUENCE</scope>
    <source>
        <strain evidence="3">SCRP23</strain>
    </source>
</reference>
<name>A0A8T1WYT3_9STRA</name>
<gene>
    <name evidence="3" type="ORF">PHYBOEH_009845</name>
</gene>
<keyword evidence="1" id="KW-0175">Coiled coil</keyword>
<dbReference type="EMBL" id="JAGDFL010000064">
    <property type="protein sequence ID" value="KAG7399067.1"/>
    <property type="molecule type" value="Genomic_DNA"/>
</dbReference>
<proteinExistence type="predicted"/>
<organism evidence="3 4">
    <name type="scientific">Phytophthora boehmeriae</name>
    <dbReference type="NCBI Taxonomy" id="109152"/>
    <lineage>
        <taxon>Eukaryota</taxon>
        <taxon>Sar</taxon>
        <taxon>Stramenopiles</taxon>
        <taxon>Oomycota</taxon>
        <taxon>Peronosporomycetes</taxon>
        <taxon>Peronosporales</taxon>
        <taxon>Peronosporaceae</taxon>
        <taxon>Phytophthora</taxon>
    </lineage>
</organism>
<evidence type="ECO:0000313" key="4">
    <source>
        <dbReference type="Proteomes" id="UP000693981"/>
    </source>
</evidence>
<dbReference type="AlphaFoldDB" id="A0A8T1WYT3"/>
<dbReference type="OrthoDB" id="116551at2759"/>
<sequence>MPQRAAAKTPSISRSNSLAEPSRSTEETKSDQSPVSSFECQELELESRRLDFEVAQWKQQEALRLDRLQLKSEEIMGKETLTRQQQELEAMEIRARVIQALHATKKSPAEVREYLALLET</sequence>
<dbReference type="Proteomes" id="UP000693981">
    <property type="component" value="Unassembled WGS sequence"/>
</dbReference>